<dbReference type="EMBL" id="DF849438">
    <property type="protein sequence ID" value="GAT57347.1"/>
    <property type="molecule type" value="Genomic_DNA"/>
</dbReference>
<protein>
    <submittedName>
        <fullName evidence="1">Uncharacterized protein</fullName>
    </submittedName>
</protein>
<organism evidence="1 2">
    <name type="scientific">Mycena chlorophos</name>
    <name type="common">Agaric fungus</name>
    <name type="synonym">Agaricus chlorophos</name>
    <dbReference type="NCBI Taxonomy" id="658473"/>
    <lineage>
        <taxon>Eukaryota</taxon>
        <taxon>Fungi</taxon>
        <taxon>Dikarya</taxon>
        <taxon>Basidiomycota</taxon>
        <taxon>Agaricomycotina</taxon>
        <taxon>Agaricomycetes</taxon>
        <taxon>Agaricomycetidae</taxon>
        <taxon>Agaricales</taxon>
        <taxon>Marasmiineae</taxon>
        <taxon>Mycenaceae</taxon>
        <taxon>Mycena</taxon>
    </lineage>
</organism>
<accession>A0ABQ0M218</accession>
<proteinExistence type="predicted"/>
<sequence length="114" mass="12921">MSPEPRLARLVHELRSLAPRRLPGSTAVLPSRLRSIYKNRVDEDHTNCPPVADFLNGQTSQNALRAASKSRHSTRRAFFCVSLIEVKSHLFVPRKLACTRRLLASREGRSWISC</sequence>
<evidence type="ECO:0000313" key="2">
    <source>
        <dbReference type="Proteomes" id="UP000815677"/>
    </source>
</evidence>
<gene>
    <name evidence="1" type="ORF">MCHLO_13896</name>
</gene>
<name>A0ABQ0M218_MYCCL</name>
<reference evidence="1" key="1">
    <citation type="submission" date="2014-09" db="EMBL/GenBank/DDBJ databases">
        <title>Genome sequence of the luminous mushroom Mycena chlorophos for searching fungal bioluminescence genes.</title>
        <authorList>
            <person name="Tanaka Y."/>
            <person name="Kasuga D."/>
            <person name="Oba Y."/>
            <person name="Hase S."/>
            <person name="Sato K."/>
            <person name="Oba Y."/>
            <person name="Sakakibara Y."/>
        </authorList>
    </citation>
    <scope>NUCLEOTIDE SEQUENCE</scope>
</reference>
<keyword evidence="2" id="KW-1185">Reference proteome</keyword>
<dbReference type="Proteomes" id="UP000815677">
    <property type="component" value="Unassembled WGS sequence"/>
</dbReference>
<evidence type="ECO:0000313" key="1">
    <source>
        <dbReference type="EMBL" id="GAT57347.1"/>
    </source>
</evidence>